<comment type="similarity">
    <text evidence="1">Belongs to the NAD(P)-dependent epimerase/dehydratase family.</text>
</comment>
<comment type="caution">
    <text evidence="3">The sequence shown here is derived from an EMBL/GenBank/DDBJ whole genome shotgun (WGS) entry which is preliminary data.</text>
</comment>
<dbReference type="Gene3D" id="3.40.50.720">
    <property type="entry name" value="NAD(P)-binding Rossmann-like Domain"/>
    <property type="match status" value="1"/>
</dbReference>
<evidence type="ECO:0000259" key="2">
    <source>
        <dbReference type="Pfam" id="PF01370"/>
    </source>
</evidence>
<dbReference type="InterPro" id="IPR001509">
    <property type="entry name" value="Epimerase_deHydtase"/>
</dbReference>
<evidence type="ECO:0000313" key="4">
    <source>
        <dbReference type="Proteomes" id="UP000281028"/>
    </source>
</evidence>
<dbReference type="OrthoDB" id="1490291at2"/>
<dbReference type="SUPFAM" id="SSF51735">
    <property type="entry name" value="NAD(P)-binding Rossmann-fold domains"/>
    <property type="match status" value="1"/>
</dbReference>
<organism evidence="3 4">
    <name type="scientific">Chitinophaga solisilvae</name>
    <dbReference type="NCBI Taxonomy" id="1233460"/>
    <lineage>
        <taxon>Bacteria</taxon>
        <taxon>Pseudomonadati</taxon>
        <taxon>Bacteroidota</taxon>
        <taxon>Chitinophagia</taxon>
        <taxon>Chitinophagales</taxon>
        <taxon>Chitinophagaceae</taxon>
        <taxon>Chitinophaga</taxon>
    </lineage>
</organism>
<dbReference type="PANTHER" id="PTHR43000">
    <property type="entry name" value="DTDP-D-GLUCOSE 4,6-DEHYDRATASE-RELATED"/>
    <property type="match status" value="1"/>
</dbReference>
<reference evidence="3" key="1">
    <citation type="submission" date="2020-05" db="EMBL/GenBank/DDBJ databases">
        <title>Chitinophaga laudate sp. nov., isolated from a tropical peat swamp.</title>
        <authorList>
            <person name="Goh C.B.S."/>
            <person name="Lee M.S."/>
            <person name="Parimannan S."/>
            <person name="Pasbakhsh P."/>
            <person name="Yule C.M."/>
            <person name="Rajandas H."/>
            <person name="Loke S."/>
            <person name="Croft L."/>
            <person name="Tan J.B.L."/>
        </authorList>
    </citation>
    <scope>NUCLEOTIDE SEQUENCE</scope>
    <source>
        <strain evidence="3">Mgbs1</strain>
    </source>
</reference>
<name>A0A3S1CXT1_9BACT</name>
<dbReference type="InterPro" id="IPR036291">
    <property type="entry name" value="NAD(P)-bd_dom_sf"/>
</dbReference>
<dbReference type="AlphaFoldDB" id="A0A3S1CXT1"/>
<dbReference type="Pfam" id="PF01370">
    <property type="entry name" value="Epimerase"/>
    <property type="match status" value="1"/>
</dbReference>
<proteinExistence type="inferred from homology"/>
<dbReference type="Proteomes" id="UP000281028">
    <property type="component" value="Unassembled WGS sequence"/>
</dbReference>
<evidence type="ECO:0000313" key="3">
    <source>
        <dbReference type="EMBL" id="NSL89793.1"/>
    </source>
</evidence>
<accession>A0A3S1CXT1</accession>
<keyword evidence="4" id="KW-1185">Reference proteome</keyword>
<evidence type="ECO:0000256" key="1">
    <source>
        <dbReference type="ARBA" id="ARBA00007637"/>
    </source>
</evidence>
<dbReference type="EMBL" id="RIAR02000001">
    <property type="protein sequence ID" value="NSL89793.1"/>
    <property type="molecule type" value="Genomic_DNA"/>
</dbReference>
<gene>
    <name evidence="3" type="ORF">ECE50_023320</name>
</gene>
<protein>
    <submittedName>
        <fullName evidence="3">NAD-dependent epimerase/dehydratase family protein</fullName>
    </submittedName>
</protein>
<feature type="domain" description="NAD-dependent epimerase/dehydratase" evidence="2">
    <location>
        <begin position="6"/>
        <end position="203"/>
    </location>
</feature>
<sequence>MSKNLLLTGATGFLGKTIAASLTGYNIFTLGRNNGTHYPCDLSHQIPVLEQQFDIVVHAAGKAHTVPGTEQEKEDFFRVNHVGTLHLLKALEKKLPRAFVLISTVAVYGLNTGRHITEDAPLLATDPYGSSKILAEEAVLAWCREHQVKCTIFRLPLLAGAHPPGNLGAMIEGIRKKRYANISGGKARKSMVLAKDVAAIIPVAAGIGGTYNLTDGHHPSFRELGDHIAAQLHMGKVLNIPSWIAYPLAIAGNVIGDKFPFNTRKLKKIMLDLTFDDSMAKKKLNWNPTPVLKGFNVNG</sequence>